<evidence type="ECO:0000313" key="8">
    <source>
        <dbReference type="Proteomes" id="UP000697802"/>
    </source>
</evidence>
<dbReference type="EMBL" id="PUJU01000041">
    <property type="protein sequence ID" value="NHB89322.1"/>
    <property type="molecule type" value="Genomic_DNA"/>
</dbReference>
<dbReference type="CDD" id="cd21109">
    <property type="entry name" value="SPASM"/>
    <property type="match status" value="1"/>
</dbReference>
<proteinExistence type="predicted"/>
<evidence type="ECO:0000256" key="5">
    <source>
        <dbReference type="ARBA" id="ARBA00023014"/>
    </source>
</evidence>
<keyword evidence="2" id="KW-0949">S-adenosyl-L-methionine</keyword>
<dbReference type="PROSITE" id="PS51918">
    <property type="entry name" value="RADICAL_SAM"/>
    <property type="match status" value="1"/>
</dbReference>
<feature type="domain" description="Radical SAM core" evidence="6">
    <location>
        <begin position="1"/>
        <end position="222"/>
    </location>
</feature>
<gene>
    <name evidence="7" type="ORF">C5471_17130</name>
</gene>
<dbReference type="PANTHER" id="PTHR11228">
    <property type="entry name" value="RADICAL SAM DOMAIN PROTEIN"/>
    <property type="match status" value="1"/>
</dbReference>
<comment type="cofactor">
    <cofactor evidence="1">
        <name>[4Fe-4S] cluster</name>
        <dbReference type="ChEBI" id="CHEBI:49883"/>
    </cofactor>
</comment>
<dbReference type="SUPFAM" id="SSF102114">
    <property type="entry name" value="Radical SAM enzymes"/>
    <property type="match status" value="1"/>
</dbReference>
<keyword evidence="8" id="KW-1185">Reference proteome</keyword>
<evidence type="ECO:0000259" key="6">
    <source>
        <dbReference type="PROSITE" id="PS51918"/>
    </source>
</evidence>
<name>A0ABX0GLB8_9GAMM</name>
<reference evidence="7 8" key="1">
    <citation type="submission" date="2018-02" db="EMBL/GenBank/DDBJ databases">
        <authorList>
            <person name="Machado R.A."/>
        </authorList>
    </citation>
    <scope>NUCLEOTIDE SEQUENCE [LARGE SCALE GENOMIC DNA]</scope>
    <source>
        <strain evidence="7 8">T327</strain>
    </source>
</reference>
<keyword evidence="4" id="KW-0408">Iron</keyword>
<dbReference type="SFLD" id="SFLDG01067">
    <property type="entry name" value="SPASM/twitch_domain_containing"/>
    <property type="match status" value="1"/>
</dbReference>
<protein>
    <recommendedName>
        <fullName evidence="6">Radical SAM core domain-containing protein</fullName>
    </recommendedName>
</protein>
<organism evidence="7 8">
    <name type="scientific">Photorhabdus tasmaniensis</name>
    <dbReference type="NCBI Taxonomy" id="1004159"/>
    <lineage>
        <taxon>Bacteria</taxon>
        <taxon>Pseudomonadati</taxon>
        <taxon>Pseudomonadota</taxon>
        <taxon>Gammaproteobacteria</taxon>
        <taxon>Enterobacterales</taxon>
        <taxon>Morganellaceae</taxon>
        <taxon>Photorhabdus</taxon>
    </lineage>
</organism>
<evidence type="ECO:0000256" key="2">
    <source>
        <dbReference type="ARBA" id="ARBA00022691"/>
    </source>
</evidence>
<dbReference type="Pfam" id="PF04055">
    <property type="entry name" value="Radical_SAM"/>
    <property type="match status" value="1"/>
</dbReference>
<evidence type="ECO:0000313" key="7">
    <source>
        <dbReference type="EMBL" id="NHB89322.1"/>
    </source>
</evidence>
<dbReference type="InterPro" id="IPR050377">
    <property type="entry name" value="Radical_SAM_PqqE_MftC-like"/>
</dbReference>
<keyword evidence="3" id="KW-0479">Metal-binding</keyword>
<keyword evidence="5" id="KW-0411">Iron-sulfur</keyword>
<dbReference type="Proteomes" id="UP000697802">
    <property type="component" value="Unassembled WGS sequence"/>
</dbReference>
<dbReference type="CDD" id="cd01335">
    <property type="entry name" value="Radical_SAM"/>
    <property type="match status" value="1"/>
</dbReference>
<dbReference type="InterPro" id="IPR058240">
    <property type="entry name" value="rSAM_sf"/>
</dbReference>
<comment type="caution">
    <text evidence="7">The sequence shown here is derived from an EMBL/GenBank/DDBJ whole genome shotgun (WGS) entry which is preliminary data.</text>
</comment>
<evidence type="ECO:0000256" key="4">
    <source>
        <dbReference type="ARBA" id="ARBA00023004"/>
    </source>
</evidence>
<dbReference type="RefSeq" id="WP_133816437.1">
    <property type="nucleotide sequence ID" value="NZ_CAWPIF010000041.1"/>
</dbReference>
<evidence type="ECO:0000256" key="3">
    <source>
        <dbReference type="ARBA" id="ARBA00022723"/>
    </source>
</evidence>
<dbReference type="PANTHER" id="PTHR11228:SF7">
    <property type="entry name" value="PQQA PEPTIDE CYCLASE"/>
    <property type="match status" value="1"/>
</dbReference>
<accession>A0ABX0GLB8</accession>
<dbReference type="SFLD" id="SFLDS00029">
    <property type="entry name" value="Radical_SAM"/>
    <property type="match status" value="1"/>
</dbReference>
<evidence type="ECO:0000256" key="1">
    <source>
        <dbReference type="ARBA" id="ARBA00001966"/>
    </source>
</evidence>
<dbReference type="InterPro" id="IPR013785">
    <property type="entry name" value="Aldolase_TIM"/>
</dbReference>
<dbReference type="InterPro" id="IPR007197">
    <property type="entry name" value="rSAM"/>
</dbReference>
<dbReference type="Gene3D" id="3.20.20.70">
    <property type="entry name" value="Aldolase class I"/>
    <property type="match status" value="1"/>
</dbReference>
<sequence>MKEIYAVQYVMTIRCNAKCDYCRYWKDDYQPKREVGLERHKEIIDDLYNNGVQYIDFTGGEPLLKKWLPELMRYTKEKGIFVTFTTHGQLFPKKFDELNGAFSEVNFSLDAATKEEHDKVRGLRVFDSIMESIRLCKLNSLNYKVIISTLENVERTIEIINLCQSLGSKVHLSPVFSYFGNKGEQTSTAEKIAHLTMEPNVSIILPMYQMIISMAKNEVNLPLCSAMRNVLTVSPFGTVLSPCQQCYDKEIAIEGRIVDTLNSPKFKEEAEKVGKHSFCEGCTINFNHSFSFGLNFDKFYFLESIAWDKTNIERKFGNNGLYIYKNSLQTRFKKLFGLMSSLPTYPKSEILIFIRADDVFRDKWIDYDSRNYRFVQHNIDKKFELLPSYFIEKHLFSILEEMDGYEYDIARIKIYNFMLDLWGVFYHTYLARQCDIYHFNQCQRTLIDYLKLLPECHSKSCLTDYIDSMVQKVAKVISASELKIKSFS</sequence>